<dbReference type="Pfam" id="PF09851">
    <property type="entry name" value="SHOCT"/>
    <property type="match status" value="1"/>
</dbReference>
<keyword evidence="1" id="KW-0812">Transmembrane</keyword>
<sequence>MMDGMTAGMGIWMLLVVLTVVALLVLATLGSVWIYRRLRGRQSDGTKVAGRDDEDAALRRLRERFAAGEIDEQEYESRLSALTHWR</sequence>
<keyword evidence="1" id="KW-0472">Membrane</keyword>
<dbReference type="InterPro" id="IPR018649">
    <property type="entry name" value="SHOCT"/>
</dbReference>
<evidence type="ECO:0000313" key="4">
    <source>
        <dbReference type="Proteomes" id="UP000505377"/>
    </source>
</evidence>
<evidence type="ECO:0000259" key="2">
    <source>
        <dbReference type="Pfam" id="PF09851"/>
    </source>
</evidence>
<reference evidence="3 4" key="1">
    <citation type="submission" date="2020-05" db="EMBL/GenBank/DDBJ databases">
        <authorList>
            <person name="Mo P."/>
        </authorList>
    </citation>
    <scope>NUCLEOTIDE SEQUENCE [LARGE SCALE GENOMIC DNA]</scope>
    <source>
        <strain evidence="3 4">Gen01</strain>
    </source>
</reference>
<keyword evidence="4" id="KW-1185">Reference proteome</keyword>
<feature type="transmembrane region" description="Helical" evidence="1">
    <location>
        <begin position="12"/>
        <end position="35"/>
    </location>
</feature>
<dbReference type="EMBL" id="CP053564">
    <property type="protein sequence ID" value="QJY47841.1"/>
    <property type="molecule type" value="Genomic_DNA"/>
</dbReference>
<dbReference type="Proteomes" id="UP000505377">
    <property type="component" value="Chromosome"/>
</dbReference>
<keyword evidence="1" id="KW-1133">Transmembrane helix</keyword>
<accession>A0A6M6JNF1</accession>
<organism evidence="3 4">
    <name type="scientific">Pseudonocardia broussonetiae</name>
    <dbReference type="NCBI Taxonomy" id="2736640"/>
    <lineage>
        <taxon>Bacteria</taxon>
        <taxon>Bacillati</taxon>
        <taxon>Actinomycetota</taxon>
        <taxon>Actinomycetes</taxon>
        <taxon>Pseudonocardiales</taxon>
        <taxon>Pseudonocardiaceae</taxon>
        <taxon>Pseudonocardia</taxon>
    </lineage>
</organism>
<evidence type="ECO:0000256" key="1">
    <source>
        <dbReference type="SAM" id="Phobius"/>
    </source>
</evidence>
<proteinExistence type="predicted"/>
<dbReference type="KEGG" id="pbro:HOP40_20195"/>
<gene>
    <name evidence="3" type="ORF">HOP40_20195</name>
</gene>
<evidence type="ECO:0000313" key="3">
    <source>
        <dbReference type="EMBL" id="QJY47841.1"/>
    </source>
</evidence>
<name>A0A6M6JNF1_9PSEU</name>
<dbReference type="AlphaFoldDB" id="A0A6M6JNF1"/>
<protein>
    <submittedName>
        <fullName evidence="3">SHOCT domain-containing protein</fullName>
    </submittedName>
</protein>
<feature type="domain" description="SHOCT" evidence="2">
    <location>
        <begin position="56"/>
        <end position="80"/>
    </location>
</feature>